<gene>
    <name evidence="2" type="ORF">CcrBL10_gp132</name>
</gene>
<sequence length="123" mass="13879">MTLLYDGALEGNCVGRFVRAGQTFDVIRPGYDAQGVKRQTWTQIIHEGVPVFEVKVRTDLDNVIDRFDTLWERHIGDDADFLARALASVKRERTSKFRDGKSGVAPAPTLVHDDHPYPPHYVA</sequence>
<dbReference type="Proteomes" id="UP000258997">
    <property type="component" value="Segment"/>
</dbReference>
<dbReference type="EMBL" id="MH588544">
    <property type="protein sequence ID" value="AXQ68336.1"/>
    <property type="molecule type" value="Genomic_DNA"/>
</dbReference>
<organism evidence="2 3">
    <name type="scientific">Caulobacter phage CcrBL10</name>
    <dbReference type="NCBI Taxonomy" id="2283269"/>
    <lineage>
        <taxon>Viruses</taxon>
        <taxon>Duplodnaviria</taxon>
        <taxon>Heunggongvirae</taxon>
        <taxon>Uroviricota</taxon>
        <taxon>Caudoviricetes</taxon>
        <taxon>Jeanschmidtviridae</taxon>
        <taxon>Poindextervirus</taxon>
        <taxon>Poindextervirus BL10</taxon>
    </lineage>
</organism>
<evidence type="ECO:0000313" key="2">
    <source>
        <dbReference type="EMBL" id="AXQ68336.1"/>
    </source>
</evidence>
<keyword evidence="3" id="KW-1185">Reference proteome</keyword>
<feature type="region of interest" description="Disordered" evidence="1">
    <location>
        <begin position="93"/>
        <end position="123"/>
    </location>
</feature>
<evidence type="ECO:0000256" key="1">
    <source>
        <dbReference type="SAM" id="MobiDB-lite"/>
    </source>
</evidence>
<proteinExistence type="predicted"/>
<evidence type="ECO:0000313" key="3">
    <source>
        <dbReference type="Proteomes" id="UP000258997"/>
    </source>
</evidence>
<reference evidence="2 3" key="1">
    <citation type="submission" date="2018-07" db="EMBL/GenBank/DDBJ databases">
        <title>Giant CbK-like Caulobacter bacteriophages have genetically divergent genomes.</title>
        <authorList>
            <person name="Wilson K.M."/>
            <person name="Ely B."/>
        </authorList>
    </citation>
    <scope>NUCLEOTIDE SEQUENCE [LARGE SCALE GENOMIC DNA]</scope>
</reference>
<protein>
    <submittedName>
        <fullName evidence="2">Uncharacterized protein</fullName>
    </submittedName>
</protein>
<accession>A0A385E9C8</accession>
<name>A0A385E9C8_9CAUD</name>